<dbReference type="Proteomes" id="UP001058016">
    <property type="component" value="Chromosome"/>
</dbReference>
<dbReference type="InterPro" id="IPR013783">
    <property type="entry name" value="Ig-like_fold"/>
</dbReference>
<evidence type="ECO:0000313" key="5">
    <source>
        <dbReference type="Proteomes" id="UP001058016"/>
    </source>
</evidence>
<dbReference type="Gene3D" id="3.20.20.80">
    <property type="entry name" value="Glycosidases"/>
    <property type="match status" value="1"/>
</dbReference>
<keyword evidence="4" id="KW-0326">Glycosidase</keyword>
<dbReference type="Proteomes" id="UP001058072">
    <property type="component" value="Chromosome"/>
</dbReference>
<dbReference type="InterPro" id="IPR004193">
    <property type="entry name" value="Glyco_hydro_13_N"/>
</dbReference>
<feature type="domain" description="Glycosyl hydrolase family 13 catalytic" evidence="2">
    <location>
        <begin position="230"/>
        <end position="612"/>
    </location>
</feature>
<dbReference type="Pfam" id="PF00128">
    <property type="entry name" value="Alpha-amylase"/>
    <property type="match status" value="2"/>
</dbReference>
<keyword evidence="4" id="KW-0378">Hydrolase</keyword>
<dbReference type="Pfam" id="PF21653">
    <property type="entry name" value="pulA_all-beta"/>
    <property type="match status" value="1"/>
</dbReference>
<gene>
    <name evidence="4" type="primary">pulA</name>
    <name evidence="3" type="ORF">J0J69_12695</name>
    <name evidence="4" type="ORF">J0J70_01255</name>
</gene>
<dbReference type="NCBIfam" id="TIGR02104">
    <property type="entry name" value="pulA_typeI"/>
    <property type="match status" value="1"/>
</dbReference>
<dbReference type="Gene3D" id="2.60.40.2320">
    <property type="match status" value="1"/>
</dbReference>
<dbReference type="InterPro" id="IPR014756">
    <property type="entry name" value="Ig_E-set"/>
</dbReference>
<dbReference type="InterPro" id="IPR040697">
    <property type="entry name" value="PulA_N1"/>
</dbReference>
<evidence type="ECO:0000313" key="4">
    <source>
        <dbReference type="EMBL" id="UUF08681.1"/>
    </source>
</evidence>
<dbReference type="Pfam" id="PF02922">
    <property type="entry name" value="CBM_48"/>
    <property type="match status" value="1"/>
</dbReference>
<comment type="similarity">
    <text evidence="1">Belongs to the glycosyl hydrolase 13 family.</text>
</comment>
<accession>A0A9Q9FGC7</accession>
<dbReference type="CDD" id="cd02860">
    <property type="entry name" value="E_set_Pullulanase"/>
    <property type="match status" value="1"/>
</dbReference>
<proteinExistence type="inferred from homology"/>
<dbReference type="InterPro" id="IPR049117">
    <property type="entry name" value="pulA_all-beta"/>
</dbReference>
<reference evidence="4 5" key="1">
    <citation type="submission" date="2021-03" db="EMBL/GenBank/DDBJ databases">
        <title>Comparative Genomics and Metabolomics in the genus Turicibacter.</title>
        <authorList>
            <person name="Maki J."/>
            <person name="Looft T."/>
        </authorList>
    </citation>
    <scope>NUCLEOTIDE SEQUENCE</scope>
    <source>
        <strain evidence="4">ISU324</strain>
        <strain evidence="3 5">MMM721</strain>
    </source>
</reference>
<dbReference type="RefSeq" id="WP_212723502.1">
    <property type="nucleotide sequence ID" value="NZ_CP071249.1"/>
</dbReference>
<evidence type="ECO:0000313" key="3">
    <source>
        <dbReference type="EMBL" id="UUF05873.1"/>
    </source>
</evidence>
<dbReference type="InterPro" id="IPR017853">
    <property type="entry name" value="GH"/>
</dbReference>
<dbReference type="GO" id="GO:0005975">
    <property type="term" value="P:carbohydrate metabolic process"/>
    <property type="evidence" value="ECO:0007669"/>
    <property type="project" value="InterPro"/>
</dbReference>
<dbReference type="GO" id="GO:0051060">
    <property type="term" value="F:pullulanase activity"/>
    <property type="evidence" value="ECO:0007669"/>
    <property type="project" value="UniProtKB-EC"/>
</dbReference>
<protein>
    <submittedName>
        <fullName evidence="4">Type I pullulanase</fullName>
        <ecNumber evidence="4">3.2.1.41</ecNumber>
    </submittedName>
</protein>
<dbReference type="SUPFAM" id="SSF81296">
    <property type="entry name" value="E set domains"/>
    <property type="match status" value="1"/>
</dbReference>
<dbReference type="InterPro" id="IPR013780">
    <property type="entry name" value="Glyco_hydro_b"/>
</dbReference>
<dbReference type="EMBL" id="CP071249">
    <property type="protein sequence ID" value="UUF05873.1"/>
    <property type="molecule type" value="Genomic_DNA"/>
</dbReference>
<dbReference type="InterPro" id="IPR011840">
    <property type="entry name" value="PulA_typeI"/>
</dbReference>
<name>A0A9Q9FGC7_9FIRM</name>
<dbReference type="Gene3D" id="2.60.40.1180">
    <property type="entry name" value="Golgi alpha-mannosidase II"/>
    <property type="match status" value="1"/>
</dbReference>
<dbReference type="InterPro" id="IPR006047">
    <property type="entry name" value="GH13_cat_dom"/>
</dbReference>
<evidence type="ECO:0000259" key="2">
    <source>
        <dbReference type="SMART" id="SM00642"/>
    </source>
</evidence>
<evidence type="ECO:0000256" key="1">
    <source>
        <dbReference type="ARBA" id="ARBA00008061"/>
    </source>
</evidence>
<dbReference type="SUPFAM" id="SSF51445">
    <property type="entry name" value="(Trans)glycosidases"/>
    <property type="match status" value="1"/>
</dbReference>
<sequence length="715" mass="83058">MLITQGRYSSYLDEYNKITILVPKSYYNGEIAPFKLINMTTSEAYELKVEEKFDFGNELKYSLSIQGFVTVGTEYQVMDCYKNTSYLFLGYIARTEEFDKRFYYNGDDLGPSYSKNMTRFKLWAPTATQVQLILYENDVTHFRRMKRLSKGIWELTIYQDLEGCRYRYEIVNNLVRQETIDPYAIASTVNAEYSVVVDPLKCVKVKHELRPKLNKPTDAIIYELSIRDFTIHPSSRVKNRGKFLGITEEIIDEKTGYHYGLSYLKELGVTHIQLLPIFDFAGVDENFPEQSYNWGYNPVQYNVPEGSYALNPKDPYSRINELRTMVNILHEHGFGVIMDVVYNHVYERRTFPFDAMVPTYFYRYDYQGMPSDGTGCGNDLATERLMVRKYILDSVKFWVEEYGIDGFRFDLMGIIDVDTMNEIRQLCEELYPSILLYGEGWDMNTPLPQAQKAAKFNAFKLPRIGHFNDAFRDNIKGHTFNHQDRGLALGNFGYANAGKQLLAGSSGLIEGETYMFYDPSQSINYVECHDNHTLWDRMKLSNSDENDETREKRQILAAAMVIFAQGIPFIHCGQEFFRSKNGIENSYNVSDEINAIHWDEVYEHEKSINLIKGYIKIRKAHGAFRFSNAILVKKHLRIFQHHHSVIEYTLKNVKDYGCWDEIHIFFNTQNREVNIPIVTNDFILIADEHQSGTEGIKSIEGELKMAPLSTIILVK</sequence>
<dbReference type="EC" id="3.2.1.41" evidence="4"/>
<dbReference type="EMBL" id="CP071250">
    <property type="protein sequence ID" value="UUF08681.1"/>
    <property type="molecule type" value="Genomic_DNA"/>
</dbReference>
<dbReference type="SMART" id="SM00642">
    <property type="entry name" value="Aamy"/>
    <property type="match status" value="1"/>
</dbReference>
<evidence type="ECO:0000313" key="6">
    <source>
        <dbReference type="Proteomes" id="UP001058072"/>
    </source>
</evidence>
<dbReference type="PANTHER" id="PTHR43002">
    <property type="entry name" value="GLYCOGEN DEBRANCHING ENZYME"/>
    <property type="match status" value="1"/>
</dbReference>
<dbReference type="Pfam" id="PF17999">
    <property type="entry name" value="PulA_N1"/>
    <property type="match status" value="1"/>
</dbReference>
<keyword evidence="5" id="KW-1185">Reference proteome</keyword>
<dbReference type="AlphaFoldDB" id="A0A9Q9FGC7"/>
<dbReference type="Gene3D" id="2.60.40.10">
    <property type="entry name" value="Immunoglobulins"/>
    <property type="match status" value="1"/>
</dbReference>
<dbReference type="CDD" id="cd11341">
    <property type="entry name" value="AmyAc_Pullulanase_LD-like"/>
    <property type="match status" value="1"/>
</dbReference>
<organism evidence="4 6">
    <name type="scientific">Turicibacter bilis</name>
    <dbReference type="NCBI Taxonomy" id="2735723"/>
    <lineage>
        <taxon>Bacteria</taxon>
        <taxon>Bacillati</taxon>
        <taxon>Bacillota</taxon>
        <taxon>Erysipelotrichia</taxon>
        <taxon>Erysipelotrichales</taxon>
        <taxon>Turicibacteraceae</taxon>
        <taxon>Turicibacter</taxon>
    </lineage>
</organism>